<dbReference type="EMBL" id="JAVREK010000009">
    <property type="protein sequence ID" value="MDT0302577.1"/>
    <property type="molecule type" value="Genomic_DNA"/>
</dbReference>
<dbReference type="InterPro" id="IPR018713">
    <property type="entry name" value="MPAB/Lcp_cat_dom"/>
</dbReference>
<dbReference type="Pfam" id="PF09995">
    <property type="entry name" value="MPAB_Lcp_cat"/>
    <property type="match status" value="1"/>
</dbReference>
<dbReference type="PANTHER" id="PTHR36151">
    <property type="entry name" value="BLR2777 PROTEIN"/>
    <property type="match status" value="1"/>
</dbReference>
<name>A0ABU2KTJ5_9ACTN</name>
<dbReference type="PANTHER" id="PTHR36151:SF3">
    <property type="entry name" value="ER-BOUND OXYGENASE MPAB_MPAB'_RUBBER OXYGENASE CATALYTIC DOMAIN-CONTAINING PROTEIN"/>
    <property type="match status" value="1"/>
</dbReference>
<protein>
    <submittedName>
        <fullName evidence="3">Oxygenase MpaB family protein</fullName>
        <ecNumber evidence="3">1.-.-.-</ecNumber>
    </submittedName>
</protein>
<organism evidence="3 4">
    <name type="scientific">Streptomonospora wellingtoniae</name>
    <dbReference type="NCBI Taxonomy" id="3075544"/>
    <lineage>
        <taxon>Bacteria</taxon>
        <taxon>Bacillati</taxon>
        <taxon>Actinomycetota</taxon>
        <taxon>Actinomycetes</taxon>
        <taxon>Streptosporangiales</taxon>
        <taxon>Nocardiopsidaceae</taxon>
        <taxon>Streptomonospora</taxon>
    </lineage>
</organism>
<reference evidence="4" key="1">
    <citation type="submission" date="2023-07" db="EMBL/GenBank/DDBJ databases">
        <title>30 novel species of actinomycetes from the DSMZ collection.</title>
        <authorList>
            <person name="Nouioui I."/>
        </authorList>
    </citation>
    <scope>NUCLEOTIDE SEQUENCE [LARGE SCALE GENOMIC DNA]</scope>
    <source>
        <strain evidence="4">DSM 45055</strain>
    </source>
</reference>
<gene>
    <name evidence="3" type="ORF">RM446_10700</name>
</gene>
<accession>A0ABU2KTJ5</accession>
<evidence type="ECO:0000259" key="2">
    <source>
        <dbReference type="Pfam" id="PF09995"/>
    </source>
</evidence>
<evidence type="ECO:0000313" key="3">
    <source>
        <dbReference type="EMBL" id="MDT0302577.1"/>
    </source>
</evidence>
<feature type="domain" description="ER-bound oxygenase mpaB/mpaB'/Rubber oxygenase catalytic" evidence="2">
    <location>
        <begin position="13"/>
        <end position="245"/>
    </location>
</feature>
<feature type="compositionally biased region" description="Low complexity" evidence="1">
    <location>
        <begin position="308"/>
        <end position="326"/>
    </location>
</feature>
<keyword evidence="4" id="KW-1185">Reference proteome</keyword>
<dbReference type="GO" id="GO:0016491">
    <property type="term" value="F:oxidoreductase activity"/>
    <property type="evidence" value="ECO:0007669"/>
    <property type="project" value="UniProtKB-KW"/>
</dbReference>
<sequence length="345" mass="37257">MQPTVASPRSATWRVQIDRAMWVAGVRALMLQALHPLAMQGVWQCSDFMDDPTGRLTRTADFVATTTYGTPQEAADLGRRVRAVHARLGFTDPATGRAHRVDEPELLLWVHCAEVVSYLEVVTRAGVRLSGREADSYFAEQTRTAALVGLDPAEVPASVAQMRAYLARTRPLLSATPEAAAAVRFLLWPAVPERLSGLAWLKPLWLPVGALSYYALPDWARRAYRVLPEPPGVGAATTAALRAARAGLDRMPTPLYLRLFDRATVERAVRARERLAAAGYDVRGGLAALTDPATWPDAESAHERGRAARPAAGRTGPARGTAAASGAAGGPTRPPGRPQPDRRLR</sequence>
<proteinExistence type="predicted"/>
<feature type="region of interest" description="Disordered" evidence="1">
    <location>
        <begin position="292"/>
        <end position="345"/>
    </location>
</feature>
<dbReference type="Proteomes" id="UP001183226">
    <property type="component" value="Unassembled WGS sequence"/>
</dbReference>
<keyword evidence="3" id="KW-0560">Oxidoreductase</keyword>
<evidence type="ECO:0000256" key="1">
    <source>
        <dbReference type="SAM" id="MobiDB-lite"/>
    </source>
</evidence>
<evidence type="ECO:0000313" key="4">
    <source>
        <dbReference type="Proteomes" id="UP001183226"/>
    </source>
</evidence>
<dbReference type="RefSeq" id="WP_311545060.1">
    <property type="nucleotide sequence ID" value="NZ_JAVREK010000009.1"/>
</dbReference>
<comment type="caution">
    <text evidence="3">The sequence shown here is derived from an EMBL/GenBank/DDBJ whole genome shotgun (WGS) entry which is preliminary data.</text>
</comment>
<dbReference type="EC" id="1.-.-.-" evidence="3"/>